<keyword evidence="4" id="KW-1185">Reference proteome</keyword>
<dbReference type="Gramene" id="Ma02_t06400.1">
    <property type="protein sequence ID" value="Ma02_p06400.1"/>
    <property type="gene ID" value="Ma02_g06400"/>
</dbReference>
<organism evidence="3 4">
    <name type="scientific">Musa acuminata subsp. malaccensis</name>
    <name type="common">Wild banana</name>
    <name type="synonym">Musa malaccensis</name>
    <dbReference type="NCBI Taxonomy" id="214687"/>
    <lineage>
        <taxon>Eukaryota</taxon>
        <taxon>Viridiplantae</taxon>
        <taxon>Streptophyta</taxon>
        <taxon>Embryophyta</taxon>
        <taxon>Tracheophyta</taxon>
        <taxon>Spermatophyta</taxon>
        <taxon>Magnoliopsida</taxon>
        <taxon>Liliopsida</taxon>
        <taxon>Zingiberales</taxon>
        <taxon>Musaceae</taxon>
        <taxon>Musa</taxon>
    </lineage>
</organism>
<dbReference type="Proteomes" id="UP000012960">
    <property type="component" value="Unplaced"/>
</dbReference>
<evidence type="ECO:0000313" key="2">
    <source>
        <dbReference type="EMBL" id="CAG1861262.1"/>
    </source>
</evidence>
<proteinExistence type="predicted"/>
<gene>
    <name evidence="2" type="ORF">GSMUA_61560.1</name>
</gene>
<keyword evidence="1" id="KW-0732">Signal</keyword>
<name>A0A804HZV7_MUSAM</name>
<dbReference type="InParanoid" id="A0A804HZV7"/>
<feature type="signal peptide" evidence="1">
    <location>
        <begin position="1"/>
        <end position="19"/>
    </location>
</feature>
<evidence type="ECO:0000313" key="4">
    <source>
        <dbReference type="Proteomes" id="UP000012960"/>
    </source>
</evidence>
<feature type="chain" id="PRO_5036219688" evidence="1">
    <location>
        <begin position="20"/>
        <end position="46"/>
    </location>
</feature>
<protein>
    <submittedName>
        <fullName evidence="2">(wild Malaysian banana) hypothetical protein</fullName>
    </submittedName>
</protein>
<dbReference type="AlphaFoldDB" id="A0A804HZV7"/>
<evidence type="ECO:0000313" key="3">
    <source>
        <dbReference type="EnsemblPlants" id="Ma02_p06400.1"/>
    </source>
</evidence>
<evidence type="ECO:0000256" key="1">
    <source>
        <dbReference type="SAM" id="SignalP"/>
    </source>
</evidence>
<accession>A0A804HZV7</accession>
<reference evidence="2" key="1">
    <citation type="submission" date="2021-03" db="EMBL/GenBank/DDBJ databases">
        <authorList>
            <consortium name="Genoscope - CEA"/>
            <person name="William W."/>
        </authorList>
    </citation>
    <scope>NUCLEOTIDE SEQUENCE</scope>
    <source>
        <strain evidence="2">Doubled-haploid Pahang</strain>
    </source>
</reference>
<dbReference type="EMBL" id="HG996467">
    <property type="protein sequence ID" value="CAG1861262.1"/>
    <property type="molecule type" value="Genomic_DNA"/>
</dbReference>
<reference evidence="3" key="2">
    <citation type="submission" date="2021-05" db="UniProtKB">
        <authorList>
            <consortium name="EnsemblPlants"/>
        </authorList>
    </citation>
    <scope>IDENTIFICATION</scope>
    <source>
        <strain evidence="3">subsp. malaccensis</strain>
    </source>
</reference>
<dbReference type="EnsemblPlants" id="Ma02_t06400.1">
    <property type="protein sequence ID" value="Ma02_p06400.1"/>
    <property type="gene ID" value="Ma02_g06400"/>
</dbReference>
<sequence length="46" mass="5067">MVEWFLVVWLNSLLNRGSLQWCSNVVIPCAFSNGMPPSNTASLARG</sequence>